<dbReference type="InterPro" id="IPR016181">
    <property type="entry name" value="Acyl_CoA_acyltransferase"/>
</dbReference>
<keyword evidence="3" id="KW-0808">Transferase</keyword>
<evidence type="ECO:0000259" key="2">
    <source>
        <dbReference type="PROSITE" id="PS51186"/>
    </source>
</evidence>
<evidence type="ECO:0000313" key="3">
    <source>
        <dbReference type="EMBL" id="TCL61465.1"/>
    </source>
</evidence>
<dbReference type="Gene3D" id="3.40.630.30">
    <property type="match status" value="1"/>
</dbReference>
<evidence type="ECO:0000256" key="1">
    <source>
        <dbReference type="SAM" id="MobiDB-lite"/>
    </source>
</evidence>
<dbReference type="AlphaFoldDB" id="A0A4R1R782"/>
<dbReference type="SUPFAM" id="SSF55729">
    <property type="entry name" value="Acyl-CoA N-acyltransferases (Nat)"/>
    <property type="match status" value="1"/>
</dbReference>
<organism evidence="3 4">
    <name type="scientific">Hydrogenispora ethanolica</name>
    <dbReference type="NCBI Taxonomy" id="1082276"/>
    <lineage>
        <taxon>Bacteria</taxon>
        <taxon>Bacillati</taxon>
        <taxon>Bacillota</taxon>
        <taxon>Hydrogenispora</taxon>
    </lineage>
</organism>
<reference evidence="3 4" key="1">
    <citation type="submission" date="2019-03" db="EMBL/GenBank/DDBJ databases">
        <title>Genomic Encyclopedia of Type Strains, Phase IV (KMG-IV): sequencing the most valuable type-strain genomes for metagenomic binning, comparative biology and taxonomic classification.</title>
        <authorList>
            <person name="Goeker M."/>
        </authorList>
    </citation>
    <scope>NUCLEOTIDE SEQUENCE [LARGE SCALE GENOMIC DNA]</scope>
    <source>
        <strain evidence="3 4">LX-B</strain>
    </source>
</reference>
<dbReference type="Proteomes" id="UP000295008">
    <property type="component" value="Unassembled WGS sequence"/>
</dbReference>
<comment type="caution">
    <text evidence="3">The sequence shown here is derived from an EMBL/GenBank/DDBJ whole genome shotgun (WGS) entry which is preliminary data.</text>
</comment>
<dbReference type="InterPro" id="IPR000182">
    <property type="entry name" value="GNAT_dom"/>
</dbReference>
<dbReference type="PANTHER" id="PTHR43792:SF1">
    <property type="entry name" value="N-ACETYLTRANSFERASE DOMAIN-CONTAINING PROTEIN"/>
    <property type="match status" value="1"/>
</dbReference>
<feature type="region of interest" description="Disordered" evidence="1">
    <location>
        <begin position="183"/>
        <end position="203"/>
    </location>
</feature>
<proteinExistence type="predicted"/>
<gene>
    <name evidence="3" type="ORF">EDC14_103421</name>
</gene>
<dbReference type="EMBL" id="SLUN01000034">
    <property type="protein sequence ID" value="TCL61465.1"/>
    <property type="molecule type" value="Genomic_DNA"/>
</dbReference>
<protein>
    <submittedName>
        <fullName evidence="3">RimJ/RimL family protein N-acetyltransferase</fullName>
    </submittedName>
</protein>
<keyword evidence="4" id="KW-1185">Reference proteome</keyword>
<accession>A0A4R1R782</accession>
<dbReference type="RefSeq" id="WP_132016272.1">
    <property type="nucleotide sequence ID" value="NZ_SLUN01000034.1"/>
</dbReference>
<feature type="domain" description="N-acetyltransferase" evidence="2">
    <location>
        <begin position="11"/>
        <end position="176"/>
    </location>
</feature>
<dbReference type="InterPro" id="IPR051531">
    <property type="entry name" value="N-acetyltransferase"/>
</dbReference>
<dbReference type="OrthoDB" id="9785602at2"/>
<dbReference type="GO" id="GO:0016747">
    <property type="term" value="F:acyltransferase activity, transferring groups other than amino-acyl groups"/>
    <property type="evidence" value="ECO:0007669"/>
    <property type="project" value="InterPro"/>
</dbReference>
<dbReference type="Pfam" id="PF13302">
    <property type="entry name" value="Acetyltransf_3"/>
    <property type="match status" value="1"/>
</dbReference>
<dbReference type="PROSITE" id="PS51186">
    <property type="entry name" value="GNAT"/>
    <property type="match status" value="1"/>
</dbReference>
<name>A0A4R1R782_HYDET</name>
<dbReference type="PANTHER" id="PTHR43792">
    <property type="entry name" value="GNAT FAMILY, PUTATIVE (AFU_ORTHOLOGUE AFUA_3G00765)-RELATED-RELATED"/>
    <property type="match status" value="1"/>
</dbReference>
<sequence>MAAPILRTKRLILKALEEKDADRLFAYRSDPEVYRYKGWKPRLRAEAVDFIRRNTVEFDRPGTWFQLGIYDRDSLELVGDAGLHFLEPEGLQVEIGYTIAPPHQRQGLAGEAVREVIGYLFRVMRKHRIIASVDPENAASLALAESLGLRREGHFRKSVWNGDYWEDDVIYAILAEEWSGTSGAIPGATDHSSGPTEGGGGPG</sequence>
<evidence type="ECO:0000313" key="4">
    <source>
        <dbReference type="Proteomes" id="UP000295008"/>
    </source>
</evidence>